<proteinExistence type="predicted"/>
<dbReference type="InterPro" id="IPR001466">
    <property type="entry name" value="Beta-lactam-related"/>
</dbReference>
<dbReference type="Proteomes" id="UP001172083">
    <property type="component" value="Unassembled WGS sequence"/>
</dbReference>
<dbReference type="EC" id="3.-.-.-" evidence="3"/>
<keyword evidence="1" id="KW-0732">Signal</keyword>
<dbReference type="SUPFAM" id="SSF56601">
    <property type="entry name" value="beta-lactamase/transpeptidase-like"/>
    <property type="match status" value="1"/>
</dbReference>
<sequence length="432" mass="48355">MKTIIGLVFLMFICVEINAQEALTAEQSDPAKLGWMQGFPPPKDKIISAIDGSFFRFPALRYSVCHMRQFMPTTEVNAATTNRYEFKVTLDRNIDTLTFLPWNSSEPQTWKESLAKNYTDGILILHKGKIVYERYFGELKPDGVHAAMSVSKTFTGTLGALLVEQGVLDENKTGADYIPELKNSAFGDATIRQILDMTTGLKYSEDYSDPNAEIWAFSAAGNPFPKSSSYDGPTNYYDYLVTVQKEGVHGEVFGYKTINTDVMGWIISRVTGKSISELLSERIWKPLGTHVDGYFQVDGAGIAFVGGGFSANMRDMAMFGEMIRKNGKFNKQQILPPSLVEDIMNGGNQEAFNQSVYSTSLRNWSYRNMWWITHNEHGAFAARGVHGQTIYIDPLAEMVIVRFASYPEAKNSKIDPTSLPAYHAIAKYLISK</sequence>
<name>A0ABT8LFQ9_9BACT</name>
<dbReference type="Gene3D" id="3.40.710.10">
    <property type="entry name" value="DD-peptidase/beta-lactamase superfamily"/>
    <property type="match status" value="1"/>
</dbReference>
<comment type="caution">
    <text evidence="3">The sequence shown here is derived from an EMBL/GenBank/DDBJ whole genome shotgun (WGS) entry which is preliminary data.</text>
</comment>
<dbReference type="PANTHER" id="PTHR43283">
    <property type="entry name" value="BETA-LACTAMASE-RELATED"/>
    <property type="match status" value="1"/>
</dbReference>
<accession>A0ABT8LFQ9</accession>
<dbReference type="InterPro" id="IPR050789">
    <property type="entry name" value="Diverse_Enzym_Activities"/>
</dbReference>
<gene>
    <name evidence="3" type="ORF">QQ020_31450</name>
</gene>
<keyword evidence="4" id="KW-1185">Reference proteome</keyword>
<reference evidence="3" key="1">
    <citation type="submission" date="2023-06" db="EMBL/GenBank/DDBJ databases">
        <title>Genomic of Agaribacillus aureum.</title>
        <authorList>
            <person name="Wang G."/>
        </authorList>
    </citation>
    <scope>NUCLEOTIDE SEQUENCE</scope>
    <source>
        <strain evidence="3">BMA12</strain>
    </source>
</reference>
<protein>
    <submittedName>
        <fullName evidence="3">Serine hydrolase</fullName>
        <ecNumber evidence="3">3.-.-.-</ecNumber>
    </submittedName>
</protein>
<dbReference type="GO" id="GO:0016787">
    <property type="term" value="F:hydrolase activity"/>
    <property type="evidence" value="ECO:0007669"/>
    <property type="project" value="UniProtKB-KW"/>
</dbReference>
<organism evidence="3 4">
    <name type="scientific">Agaribacillus aureus</name>
    <dbReference type="NCBI Taxonomy" id="3051825"/>
    <lineage>
        <taxon>Bacteria</taxon>
        <taxon>Pseudomonadati</taxon>
        <taxon>Bacteroidota</taxon>
        <taxon>Cytophagia</taxon>
        <taxon>Cytophagales</taxon>
        <taxon>Splendidivirgaceae</taxon>
        <taxon>Agaribacillus</taxon>
    </lineage>
</organism>
<evidence type="ECO:0000313" key="4">
    <source>
        <dbReference type="Proteomes" id="UP001172083"/>
    </source>
</evidence>
<keyword evidence="3" id="KW-0378">Hydrolase</keyword>
<feature type="domain" description="Beta-lactamase-related" evidence="2">
    <location>
        <begin position="122"/>
        <end position="407"/>
    </location>
</feature>
<feature type="signal peptide" evidence="1">
    <location>
        <begin position="1"/>
        <end position="19"/>
    </location>
</feature>
<dbReference type="EMBL" id="JAUJEB010000009">
    <property type="protein sequence ID" value="MDN5216627.1"/>
    <property type="molecule type" value="Genomic_DNA"/>
</dbReference>
<dbReference type="Pfam" id="PF00144">
    <property type="entry name" value="Beta-lactamase"/>
    <property type="match status" value="1"/>
</dbReference>
<evidence type="ECO:0000313" key="3">
    <source>
        <dbReference type="EMBL" id="MDN5216627.1"/>
    </source>
</evidence>
<evidence type="ECO:0000256" key="1">
    <source>
        <dbReference type="SAM" id="SignalP"/>
    </source>
</evidence>
<dbReference type="InterPro" id="IPR012338">
    <property type="entry name" value="Beta-lactam/transpept-like"/>
</dbReference>
<feature type="chain" id="PRO_5046194446" evidence="1">
    <location>
        <begin position="20"/>
        <end position="432"/>
    </location>
</feature>
<evidence type="ECO:0000259" key="2">
    <source>
        <dbReference type="Pfam" id="PF00144"/>
    </source>
</evidence>
<dbReference type="PANTHER" id="PTHR43283:SF7">
    <property type="entry name" value="BETA-LACTAMASE-RELATED DOMAIN-CONTAINING PROTEIN"/>
    <property type="match status" value="1"/>
</dbReference>